<protein>
    <submittedName>
        <fullName evidence="5">Uncharacterized protein</fullName>
    </submittedName>
</protein>
<keyword evidence="1" id="KW-0479">Metal-binding</keyword>
<feature type="region of interest" description="Disordered" evidence="4">
    <location>
        <begin position="38"/>
        <end position="57"/>
    </location>
</feature>
<dbReference type="Proteomes" id="UP001295423">
    <property type="component" value="Unassembled WGS sequence"/>
</dbReference>
<dbReference type="PANTHER" id="PTHR31437">
    <property type="entry name" value="SREK1IP1 FAMILY MEMBER"/>
    <property type="match status" value="1"/>
</dbReference>
<feature type="compositionally biased region" description="Basic residues" evidence="4">
    <location>
        <begin position="163"/>
        <end position="184"/>
    </location>
</feature>
<comment type="caution">
    <text evidence="5">The sequence shown here is derived from an EMBL/GenBank/DDBJ whole genome shotgun (WGS) entry which is preliminary data.</text>
</comment>
<accession>A0AAD2CJQ6</accession>
<feature type="compositionally biased region" description="Basic residues" evidence="4">
    <location>
        <begin position="195"/>
        <end position="209"/>
    </location>
</feature>
<evidence type="ECO:0000313" key="6">
    <source>
        <dbReference type="Proteomes" id="UP001295423"/>
    </source>
</evidence>
<sequence>MPASAGRVRMPHNNRVSTSASLQTHAIWQTAIGHDPYAAASEANQQESAREEALAGKKKLKEVMGMARSQNLTDSANRSGFTAQMYRGLKKGKQHRGEGETQQSSDPNLQSLLDDPSSSSEEEFVEVAVKRKKKKSSRKNEIGRRRDPSPEDSDSSSNESSGRRRKMERKRKNRKRSRSMKSRRISSNGDDHSHNSVHMRRKKRKASKR</sequence>
<feature type="compositionally biased region" description="Polar residues" evidence="4">
    <location>
        <begin position="68"/>
        <end position="82"/>
    </location>
</feature>
<evidence type="ECO:0000256" key="3">
    <source>
        <dbReference type="ARBA" id="ARBA00022833"/>
    </source>
</evidence>
<evidence type="ECO:0000256" key="4">
    <source>
        <dbReference type="SAM" id="MobiDB-lite"/>
    </source>
</evidence>
<feature type="region of interest" description="Disordered" evidence="4">
    <location>
        <begin position="66"/>
        <end position="209"/>
    </location>
</feature>
<dbReference type="GO" id="GO:0008270">
    <property type="term" value="F:zinc ion binding"/>
    <property type="evidence" value="ECO:0007669"/>
    <property type="project" value="UniProtKB-KW"/>
</dbReference>
<evidence type="ECO:0000313" key="5">
    <source>
        <dbReference type="EMBL" id="CAJ1934118.1"/>
    </source>
</evidence>
<feature type="region of interest" description="Disordered" evidence="4">
    <location>
        <begin position="1"/>
        <end position="21"/>
    </location>
</feature>
<gene>
    <name evidence="5" type="ORF">CYCCA115_LOCUS3596</name>
</gene>
<proteinExistence type="predicted"/>
<organism evidence="5 6">
    <name type="scientific">Cylindrotheca closterium</name>
    <dbReference type="NCBI Taxonomy" id="2856"/>
    <lineage>
        <taxon>Eukaryota</taxon>
        <taxon>Sar</taxon>
        <taxon>Stramenopiles</taxon>
        <taxon>Ochrophyta</taxon>
        <taxon>Bacillariophyta</taxon>
        <taxon>Bacillariophyceae</taxon>
        <taxon>Bacillariophycidae</taxon>
        <taxon>Bacillariales</taxon>
        <taxon>Bacillariaceae</taxon>
        <taxon>Cylindrotheca</taxon>
    </lineage>
</organism>
<keyword evidence="2" id="KW-0863">Zinc-finger</keyword>
<reference evidence="5" key="1">
    <citation type="submission" date="2023-08" db="EMBL/GenBank/DDBJ databases">
        <authorList>
            <person name="Audoor S."/>
            <person name="Bilcke G."/>
        </authorList>
    </citation>
    <scope>NUCLEOTIDE SEQUENCE</scope>
</reference>
<dbReference type="PANTHER" id="PTHR31437:SF1">
    <property type="entry name" value="PROTEIN SREK1IP1"/>
    <property type="match status" value="1"/>
</dbReference>
<dbReference type="EMBL" id="CAKOGP040000335">
    <property type="protein sequence ID" value="CAJ1934118.1"/>
    <property type="molecule type" value="Genomic_DNA"/>
</dbReference>
<keyword evidence="3" id="KW-0862">Zinc</keyword>
<keyword evidence="6" id="KW-1185">Reference proteome</keyword>
<dbReference type="AlphaFoldDB" id="A0AAD2CJQ6"/>
<feature type="compositionally biased region" description="Basic and acidic residues" evidence="4">
    <location>
        <begin position="138"/>
        <end position="149"/>
    </location>
</feature>
<name>A0AAD2CJQ6_9STRA</name>
<evidence type="ECO:0000256" key="2">
    <source>
        <dbReference type="ARBA" id="ARBA00022771"/>
    </source>
</evidence>
<feature type="compositionally biased region" description="Low complexity" evidence="4">
    <location>
        <begin position="38"/>
        <end position="47"/>
    </location>
</feature>
<feature type="compositionally biased region" description="Low complexity" evidence="4">
    <location>
        <begin position="102"/>
        <end position="119"/>
    </location>
</feature>
<evidence type="ECO:0000256" key="1">
    <source>
        <dbReference type="ARBA" id="ARBA00022723"/>
    </source>
</evidence>